<dbReference type="InterPro" id="IPR009003">
    <property type="entry name" value="Peptidase_S1_PA"/>
</dbReference>
<dbReference type="GeneTree" id="ENSGT00940000177963"/>
<dbReference type="InterPro" id="IPR043504">
    <property type="entry name" value="Peptidase_S1_PA_chymotrypsin"/>
</dbReference>
<keyword evidence="4" id="KW-1185">Reference proteome</keyword>
<name>A0A3P9C4I8_9CICH</name>
<dbReference type="AlphaFoldDB" id="A0A3P9C4I8"/>
<evidence type="ECO:0000256" key="1">
    <source>
        <dbReference type="SAM" id="SignalP"/>
    </source>
</evidence>
<proteinExistence type="predicted"/>
<sequence length="105" mass="12111">GKVTLLLLRILLLMWAAESSIIGGREAKPHSRPYMASLQYQEHHSCGGMLIREDFVHCIHGFSIICKHLRSVFPCETSHLHRTSEKDPLNLNLIHIFKRYLHLAK</sequence>
<dbReference type="GO" id="GO:0006508">
    <property type="term" value="P:proteolysis"/>
    <property type="evidence" value="ECO:0007669"/>
    <property type="project" value="InterPro"/>
</dbReference>
<reference evidence="3" key="2">
    <citation type="submission" date="2025-08" db="UniProtKB">
        <authorList>
            <consortium name="Ensembl"/>
        </authorList>
    </citation>
    <scope>IDENTIFICATION</scope>
</reference>
<keyword evidence="1" id="KW-0732">Signal</keyword>
<accession>A0A3P9C4I8</accession>
<dbReference type="InterPro" id="IPR001254">
    <property type="entry name" value="Trypsin_dom"/>
</dbReference>
<reference evidence="3" key="3">
    <citation type="submission" date="2025-09" db="UniProtKB">
        <authorList>
            <consortium name="Ensembl"/>
        </authorList>
    </citation>
    <scope>IDENTIFICATION</scope>
</reference>
<reference evidence="3 4" key="1">
    <citation type="journal article" date="2014" name="Nature">
        <title>The genomic substrate for adaptive radiation in African cichlid fish.</title>
        <authorList>
            <person name="Brawand D."/>
            <person name="Wagner C.E."/>
            <person name="Li Y.I."/>
            <person name="Malinsky M."/>
            <person name="Keller I."/>
            <person name="Fan S."/>
            <person name="Simakov O."/>
            <person name="Ng A.Y."/>
            <person name="Lim Z.W."/>
            <person name="Bezault E."/>
            <person name="Turner-Maier J."/>
            <person name="Johnson J."/>
            <person name="Alcazar R."/>
            <person name="Noh H.J."/>
            <person name="Russell P."/>
            <person name="Aken B."/>
            <person name="Alfoldi J."/>
            <person name="Amemiya C."/>
            <person name="Azzouzi N."/>
            <person name="Baroiller J.F."/>
            <person name="Barloy-Hubler F."/>
            <person name="Berlin A."/>
            <person name="Bloomquist R."/>
            <person name="Carleton K.L."/>
            <person name="Conte M.A."/>
            <person name="D'Cotta H."/>
            <person name="Eshel O."/>
            <person name="Gaffney L."/>
            <person name="Galibert F."/>
            <person name="Gante H.F."/>
            <person name="Gnerre S."/>
            <person name="Greuter L."/>
            <person name="Guyon R."/>
            <person name="Haddad N.S."/>
            <person name="Haerty W."/>
            <person name="Harris R.M."/>
            <person name="Hofmann H.A."/>
            <person name="Hourlier T."/>
            <person name="Hulata G."/>
            <person name="Jaffe D.B."/>
            <person name="Lara M."/>
            <person name="Lee A.P."/>
            <person name="MacCallum I."/>
            <person name="Mwaiko S."/>
            <person name="Nikaido M."/>
            <person name="Nishihara H."/>
            <person name="Ozouf-Costaz C."/>
            <person name="Penman D.J."/>
            <person name="Przybylski D."/>
            <person name="Rakotomanga M."/>
            <person name="Renn S.C.P."/>
            <person name="Ribeiro F.J."/>
            <person name="Ron M."/>
            <person name="Salzburger W."/>
            <person name="Sanchez-Pulido L."/>
            <person name="Santos M.E."/>
            <person name="Searle S."/>
            <person name="Sharpe T."/>
            <person name="Swofford R."/>
            <person name="Tan F.J."/>
            <person name="Williams L."/>
            <person name="Young S."/>
            <person name="Yin S."/>
            <person name="Okada N."/>
            <person name="Kocher T.D."/>
            <person name="Miska E.A."/>
            <person name="Lander E.S."/>
            <person name="Venkatesh B."/>
            <person name="Fernald R.D."/>
            <person name="Meyer A."/>
            <person name="Ponting C.P."/>
            <person name="Streelman J.T."/>
            <person name="Lindblad-Toh K."/>
            <person name="Seehausen O."/>
            <person name="Di Palma F."/>
        </authorList>
    </citation>
    <scope>NUCLEOTIDE SEQUENCE</scope>
</reference>
<dbReference type="Pfam" id="PF00089">
    <property type="entry name" value="Trypsin"/>
    <property type="match status" value="1"/>
</dbReference>
<dbReference type="SUPFAM" id="SSF50494">
    <property type="entry name" value="Trypsin-like serine proteases"/>
    <property type="match status" value="1"/>
</dbReference>
<evidence type="ECO:0000313" key="3">
    <source>
        <dbReference type="Ensembl" id="ENSMZEP00005016949.1"/>
    </source>
</evidence>
<dbReference type="STRING" id="106582.ENSMZEP00005016949"/>
<feature type="chain" id="PRO_5018040954" description="Peptidase S1 domain-containing protein" evidence="1">
    <location>
        <begin position="20"/>
        <end position="105"/>
    </location>
</feature>
<feature type="signal peptide" evidence="1">
    <location>
        <begin position="1"/>
        <end position="19"/>
    </location>
</feature>
<evidence type="ECO:0000259" key="2">
    <source>
        <dbReference type="Pfam" id="PF00089"/>
    </source>
</evidence>
<dbReference type="GO" id="GO:0004252">
    <property type="term" value="F:serine-type endopeptidase activity"/>
    <property type="evidence" value="ECO:0007669"/>
    <property type="project" value="InterPro"/>
</dbReference>
<evidence type="ECO:0000313" key="4">
    <source>
        <dbReference type="Proteomes" id="UP000265160"/>
    </source>
</evidence>
<dbReference type="Ensembl" id="ENSMZET00005017489.1">
    <property type="protein sequence ID" value="ENSMZEP00005016949.1"/>
    <property type="gene ID" value="ENSMZEG00005012725.1"/>
</dbReference>
<organism evidence="3 4">
    <name type="scientific">Maylandia zebra</name>
    <name type="common">zebra mbuna</name>
    <dbReference type="NCBI Taxonomy" id="106582"/>
    <lineage>
        <taxon>Eukaryota</taxon>
        <taxon>Metazoa</taxon>
        <taxon>Chordata</taxon>
        <taxon>Craniata</taxon>
        <taxon>Vertebrata</taxon>
        <taxon>Euteleostomi</taxon>
        <taxon>Actinopterygii</taxon>
        <taxon>Neopterygii</taxon>
        <taxon>Teleostei</taxon>
        <taxon>Neoteleostei</taxon>
        <taxon>Acanthomorphata</taxon>
        <taxon>Ovalentaria</taxon>
        <taxon>Cichlomorphae</taxon>
        <taxon>Cichliformes</taxon>
        <taxon>Cichlidae</taxon>
        <taxon>African cichlids</taxon>
        <taxon>Pseudocrenilabrinae</taxon>
        <taxon>Haplochromini</taxon>
        <taxon>Maylandia</taxon>
        <taxon>Maylandia zebra complex</taxon>
    </lineage>
</organism>
<dbReference type="Proteomes" id="UP000265160">
    <property type="component" value="LG16"/>
</dbReference>
<feature type="domain" description="Peptidase S1" evidence="2">
    <location>
        <begin position="21"/>
        <end position="61"/>
    </location>
</feature>
<protein>
    <recommendedName>
        <fullName evidence="2">Peptidase S1 domain-containing protein</fullName>
    </recommendedName>
</protein>
<dbReference type="Gene3D" id="2.40.10.10">
    <property type="entry name" value="Trypsin-like serine proteases"/>
    <property type="match status" value="1"/>
</dbReference>